<dbReference type="Proteomes" id="UP000010478">
    <property type="component" value="Chromosome"/>
</dbReference>
<dbReference type="SUPFAM" id="SSF141571">
    <property type="entry name" value="Pentapeptide repeat-like"/>
    <property type="match status" value="1"/>
</dbReference>
<organism evidence="2 3">
    <name type="scientific">Phormidium nigroviride PCC 7112</name>
    <dbReference type="NCBI Taxonomy" id="179408"/>
    <lineage>
        <taxon>Bacteria</taxon>
        <taxon>Bacillati</taxon>
        <taxon>Cyanobacteriota</taxon>
        <taxon>Cyanophyceae</taxon>
        <taxon>Oscillatoriophycideae</taxon>
        <taxon>Oscillatoriales</taxon>
        <taxon>Oscillatoriaceae</taxon>
        <taxon>Phormidium</taxon>
    </lineage>
</organism>
<dbReference type="EMBL" id="CP003614">
    <property type="protein sequence ID" value="AFZ07504.1"/>
    <property type="molecule type" value="Genomic_DNA"/>
</dbReference>
<evidence type="ECO:0000313" key="3">
    <source>
        <dbReference type="Proteomes" id="UP000010478"/>
    </source>
</evidence>
<keyword evidence="3" id="KW-1185">Reference proteome</keyword>
<proteinExistence type="predicted"/>
<sequence>MKGSLFTEMSASELLERYAAGERNFAGIRVSAFIYLEGAILSDADFSGAVLQGSMIGTDFSRSYLIGAELAEVSLENAILQHTRLDGATLAQSILDRADLTHACLVRAELDETLVEKTNFYRSNLFGASGVDIEYWLEQECIFCHTIMPDGSERNDGCQRLGICVY</sequence>
<dbReference type="OrthoDB" id="518112at2"/>
<dbReference type="InterPro" id="IPR001646">
    <property type="entry name" value="5peptide_repeat"/>
</dbReference>
<dbReference type="Pfam" id="PF00805">
    <property type="entry name" value="Pentapeptide"/>
    <property type="match status" value="3"/>
</dbReference>
<evidence type="ECO:0000313" key="2">
    <source>
        <dbReference type="EMBL" id="AFZ07504.1"/>
    </source>
</evidence>
<reference evidence="2 3" key="1">
    <citation type="submission" date="2012-05" db="EMBL/GenBank/DDBJ databases">
        <title>Finished chromosome of genome of Oscillatoria sp. PCC 7112.</title>
        <authorList>
            <consortium name="US DOE Joint Genome Institute"/>
            <person name="Gugger M."/>
            <person name="Coursin T."/>
            <person name="Rippka R."/>
            <person name="Tandeau De Marsac N."/>
            <person name="Huntemann M."/>
            <person name="Wei C.-L."/>
            <person name="Han J."/>
            <person name="Detter J.C."/>
            <person name="Han C."/>
            <person name="Tapia R."/>
            <person name="Davenport K."/>
            <person name="Daligault H."/>
            <person name="Erkkila T."/>
            <person name="Gu W."/>
            <person name="Munk A.C.C."/>
            <person name="Teshima H."/>
            <person name="Xu Y."/>
            <person name="Chain P."/>
            <person name="Chen A."/>
            <person name="Krypides N."/>
            <person name="Mavromatis K."/>
            <person name="Markowitz V."/>
            <person name="Szeto E."/>
            <person name="Ivanova N."/>
            <person name="Mikhailova N."/>
            <person name="Ovchinnikova G."/>
            <person name="Pagani I."/>
            <person name="Pati A."/>
            <person name="Goodwin L."/>
            <person name="Peters L."/>
            <person name="Pitluck S."/>
            <person name="Woyke T."/>
            <person name="Kerfeld C."/>
        </authorList>
    </citation>
    <scope>NUCLEOTIDE SEQUENCE [LARGE SCALE GENOMIC DNA]</scope>
    <source>
        <strain evidence="2 3">PCC 7112</strain>
    </source>
</reference>
<accession>K9VJ06</accession>
<dbReference type="AlphaFoldDB" id="K9VJ06"/>
<dbReference type="RefSeq" id="WP_015176782.1">
    <property type="nucleotide sequence ID" value="NC_019729.1"/>
</dbReference>
<dbReference type="KEGG" id="oni:Osc7112_3115"/>
<dbReference type="PANTHER" id="PTHR47485">
    <property type="entry name" value="THYLAKOID LUMENAL 17.4 KDA PROTEIN, CHLOROPLASTIC"/>
    <property type="match status" value="1"/>
</dbReference>
<dbReference type="STRING" id="179408.Osc7112_3115"/>
<name>K9VJ06_9CYAN</name>
<evidence type="ECO:0000256" key="1">
    <source>
        <dbReference type="ARBA" id="ARBA00022737"/>
    </source>
</evidence>
<protein>
    <submittedName>
        <fullName evidence="2">Pentapeptide repeat protein</fullName>
    </submittedName>
</protein>
<dbReference type="eggNOG" id="COG1357">
    <property type="taxonomic scope" value="Bacteria"/>
</dbReference>
<gene>
    <name evidence="2" type="ORF">Osc7112_3115</name>
</gene>
<dbReference type="PANTHER" id="PTHR47485:SF1">
    <property type="entry name" value="THYLAKOID LUMENAL 17.4 KDA PROTEIN, CHLOROPLASTIC"/>
    <property type="match status" value="1"/>
</dbReference>
<keyword evidence="1" id="KW-0677">Repeat</keyword>
<dbReference type="Gene3D" id="2.160.20.80">
    <property type="entry name" value="E3 ubiquitin-protein ligase SopA"/>
    <property type="match status" value="1"/>
</dbReference>
<dbReference type="HOGENOM" id="CLU_033401_4_3_3"/>